<reference evidence="1 2" key="1">
    <citation type="journal article" date="2020" name="Phytopathology">
        <title>A high-quality genome resource of Botrytis fragariae, a new and rapidly spreading fungal pathogen causing strawberry gray mold in the U.S.A.</title>
        <authorList>
            <person name="Wu Y."/>
            <person name="Saski C.A."/>
            <person name="Schnabel G."/>
            <person name="Xiao S."/>
            <person name="Hu M."/>
        </authorList>
    </citation>
    <scope>NUCLEOTIDE SEQUENCE [LARGE SCALE GENOMIC DNA]</scope>
    <source>
        <strain evidence="1 2">BVB16</strain>
    </source>
</reference>
<evidence type="ECO:0000313" key="2">
    <source>
        <dbReference type="Proteomes" id="UP000531561"/>
    </source>
</evidence>
<protein>
    <submittedName>
        <fullName evidence="1">Uncharacterized protein</fullName>
    </submittedName>
</protein>
<dbReference type="GeneID" id="59265878"/>
<proteinExistence type="predicted"/>
<sequence>MGFQSATESQHDRNFGEQWLFRKPPQSPKLFATTTNNRLETGTVMAEINDPTFCIQTLFIPWRCKLDVPPSLHNYRLGLEASRAIQ</sequence>
<organism evidence="1 2">
    <name type="scientific">Botrytis fragariae</name>
    <dbReference type="NCBI Taxonomy" id="1964551"/>
    <lineage>
        <taxon>Eukaryota</taxon>
        <taxon>Fungi</taxon>
        <taxon>Dikarya</taxon>
        <taxon>Ascomycota</taxon>
        <taxon>Pezizomycotina</taxon>
        <taxon>Leotiomycetes</taxon>
        <taxon>Helotiales</taxon>
        <taxon>Sclerotiniaceae</taxon>
        <taxon>Botrytis</taxon>
    </lineage>
</organism>
<dbReference type="RefSeq" id="XP_037187844.1">
    <property type="nucleotide sequence ID" value="XM_037342186.1"/>
</dbReference>
<comment type="caution">
    <text evidence="1">The sequence shown here is derived from an EMBL/GenBank/DDBJ whole genome shotgun (WGS) entry which is preliminary data.</text>
</comment>
<dbReference type="AlphaFoldDB" id="A0A8H6AKD4"/>
<gene>
    <name evidence="1" type="ORF">Bfra_011860</name>
</gene>
<name>A0A8H6AKD4_9HELO</name>
<accession>A0A8H6AKD4</accession>
<dbReference type="EMBL" id="JABFCT010000019">
    <property type="protein sequence ID" value="KAF5868895.1"/>
    <property type="molecule type" value="Genomic_DNA"/>
</dbReference>
<evidence type="ECO:0000313" key="1">
    <source>
        <dbReference type="EMBL" id="KAF5868895.1"/>
    </source>
</evidence>
<keyword evidence="2" id="KW-1185">Reference proteome</keyword>
<dbReference type="Proteomes" id="UP000531561">
    <property type="component" value="Unassembled WGS sequence"/>
</dbReference>